<name>A0A345IGB0_9DEIO</name>
<dbReference type="Proteomes" id="UP000253744">
    <property type="component" value="Chromosome"/>
</dbReference>
<dbReference type="PANTHER" id="PTHR33975:SF2">
    <property type="entry name" value="MYELIN-ASSOCIATED OLIGODENDROCYTE BASIC PROTEIN"/>
    <property type="match status" value="1"/>
</dbReference>
<evidence type="ECO:0000256" key="1">
    <source>
        <dbReference type="SAM" id="MobiDB-lite"/>
    </source>
</evidence>
<proteinExistence type="predicted"/>
<protein>
    <submittedName>
        <fullName evidence="3">DUF1517 domain-containing protein</fullName>
    </submittedName>
</protein>
<dbReference type="InterPro" id="IPR010903">
    <property type="entry name" value="DUF1517"/>
</dbReference>
<sequence>MGRPTQVLAPDPRCPQSRRPRSRRLLALAACGTLALGGFSLPFASGPDLLSPGQAIAQSGGGFGGSSSGGGYSGGGYSGGGYSGGGYSGGGYSGPIIIGGGYYGGGMGFGGGMGLLPLIIFGVVIFGVVAMMRRNLGGGGARGLGSLSSASGTAQAVSVQLLLAEGDEVKSALQRIAQQGDPDTNAGLARMVQEAALVALRHPERWVYGNVERAQGAASAAGNQVGAWATEARAAFQEQTTSNYQNDDPSSGFQRRTNYSYDKEVADLYLAVTIAVAAHTLGNLPPAGATTAAEARAALLAISGVTEGDLIRAEVIWSPDTEGEFLSEDDAIVKYPKLTKL</sequence>
<dbReference type="PIRSF" id="PIRSF037221">
    <property type="entry name" value="DUF1517"/>
    <property type="match status" value="1"/>
</dbReference>
<evidence type="ECO:0000313" key="3">
    <source>
        <dbReference type="EMBL" id="AXG98732.1"/>
    </source>
</evidence>
<dbReference type="PANTHER" id="PTHR33975">
    <property type="entry name" value="MYELIN-ASSOCIATED OLIGODENDROCYTE BASIC PROTEIN"/>
    <property type="match status" value="1"/>
</dbReference>
<feature type="region of interest" description="Disordered" evidence="1">
    <location>
        <begin position="1"/>
        <end position="20"/>
    </location>
</feature>
<organism evidence="3 4">
    <name type="scientific">Deinococcus wulumuqiensis</name>
    <dbReference type="NCBI Taxonomy" id="980427"/>
    <lineage>
        <taxon>Bacteria</taxon>
        <taxon>Thermotogati</taxon>
        <taxon>Deinococcota</taxon>
        <taxon>Deinococci</taxon>
        <taxon>Deinococcales</taxon>
        <taxon>Deinococcaceae</taxon>
        <taxon>Deinococcus</taxon>
    </lineage>
</organism>
<evidence type="ECO:0000313" key="4">
    <source>
        <dbReference type="Proteomes" id="UP000253744"/>
    </source>
</evidence>
<dbReference type="STRING" id="1288484.GCA_000348665_00597"/>
<dbReference type="AlphaFoldDB" id="A0A345IGB0"/>
<keyword evidence="2" id="KW-1133">Transmembrane helix</keyword>
<dbReference type="KEGG" id="dwu:DVJ83_05650"/>
<reference evidence="3 4" key="1">
    <citation type="submission" date="2018-07" db="EMBL/GenBank/DDBJ databases">
        <title>Complete Genome and Methylome Analysis of Deinococcus wulumuqiensis NEB 479.</title>
        <authorList>
            <person name="Fomenkov A."/>
            <person name="Luyten Y."/>
            <person name="Vincze T."/>
            <person name="Anton B.P."/>
            <person name="Clark T."/>
            <person name="Roberts R.J."/>
            <person name="Morgan R.D."/>
        </authorList>
    </citation>
    <scope>NUCLEOTIDE SEQUENCE [LARGE SCALE GENOMIC DNA]</scope>
    <source>
        <strain evidence="3 4">NEB 479</strain>
    </source>
</reference>
<dbReference type="Pfam" id="PF07466">
    <property type="entry name" value="DUF1517"/>
    <property type="match status" value="1"/>
</dbReference>
<dbReference type="EMBL" id="CP031158">
    <property type="protein sequence ID" value="AXG98732.1"/>
    <property type="molecule type" value="Genomic_DNA"/>
</dbReference>
<gene>
    <name evidence="3" type="ORF">DVJ83_05650</name>
</gene>
<accession>A0A345IGB0</accession>
<dbReference type="InterPro" id="IPR053023">
    <property type="entry name" value="FLAP_modulator"/>
</dbReference>
<evidence type="ECO:0000256" key="2">
    <source>
        <dbReference type="SAM" id="Phobius"/>
    </source>
</evidence>
<dbReference type="RefSeq" id="WP_114671700.1">
    <property type="nucleotide sequence ID" value="NZ_CP031158.1"/>
</dbReference>
<feature type="transmembrane region" description="Helical" evidence="2">
    <location>
        <begin position="109"/>
        <end position="132"/>
    </location>
</feature>
<keyword evidence="2" id="KW-0472">Membrane</keyword>
<feature type="transmembrane region" description="Helical" evidence="2">
    <location>
        <begin position="25"/>
        <end position="44"/>
    </location>
</feature>
<keyword evidence="2" id="KW-0812">Transmembrane</keyword>